<dbReference type="CDD" id="cd03586">
    <property type="entry name" value="PolY_Pol_IV_kappa"/>
    <property type="match status" value="1"/>
</dbReference>
<dbReference type="PANTHER" id="PTHR11076">
    <property type="entry name" value="DNA REPAIR POLYMERASE UMUC / TRANSFERASE FAMILY MEMBER"/>
    <property type="match status" value="1"/>
</dbReference>
<comment type="similarity">
    <text evidence="2 15">Belongs to the DNA polymerase type-Y family.</text>
</comment>
<dbReference type="HAMAP" id="MF_01113">
    <property type="entry name" value="DNApol_IV"/>
    <property type="match status" value="1"/>
</dbReference>
<evidence type="ECO:0000256" key="7">
    <source>
        <dbReference type="ARBA" id="ARBA00022705"/>
    </source>
</evidence>
<dbReference type="InterPro" id="IPR043128">
    <property type="entry name" value="Rev_trsase/Diguanyl_cyclase"/>
</dbReference>
<comment type="function">
    <text evidence="15">Poorly processive, error-prone DNA polymerase involved in untargeted mutagenesis. Copies undamaged DNA at stalled replication forks, which arise in vivo from mismatched or misaligned primer ends. These misaligned primers can be extended by PolIV. Exhibits no 3'-5' exonuclease (proofreading) activity. May be involved in translesional synthesis, in conjunction with the beta clamp from PolIII.</text>
</comment>
<dbReference type="GO" id="GO:0003887">
    <property type="term" value="F:DNA-directed DNA polymerase activity"/>
    <property type="evidence" value="ECO:0007669"/>
    <property type="project" value="UniProtKB-UniRule"/>
</dbReference>
<dbReference type="SUPFAM" id="SSF56672">
    <property type="entry name" value="DNA/RNA polymerases"/>
    <property type="match status" value="1"/>
</dbReference>
<reference evidence="17 18" key="1">
    <citation type="submission" date="2018-08" db="EMBL/GenBank/DDBJ databases">
        <title>Lysobacter sp. zong2l5, whole genome shotgun sequence.</title>
        <authorList>
            <person name="Zhang X."/>
            <person name="Feng G."/>
            <person name="Zhu H."/>
        </authorList>
    </citation>
    <scope>NUCLEOTIDE SEQUENCE [LARGE SCALE GENOMIC DNA]</scope>
    <source>
        <strain evidence="18">zong2l5</strain>
    </source>
</reference>
<evidence type="ECO:0000256" key="12">
    <source>
        <dbReference type="ARBA" id="ARBA00023125"/>
    </source>
</evidence>
<dbReference type="GO" id="GO:0000287">
    <property type="term" value="F:magnesium ion binding"/>
    <property type="evidence" value="ECO:0007669"/>
    <property type="project" value="UniProtKB-UniRule"/>
</dbReference>
<dbReference type="PROSITE" id="PS50173">
    <property type="entry name" value="UMUC"/>
    <property type="match status" value="1"/>
</dbReference>
<keyword evidence="10 15" id="KW-0460">Magnesium</keyword>
<keyword evidence="8 15" id="KW-0479">Metal-binding</keyword>
<keyword evidence="18" id="KW-1185">Reference proteome</keyword>
<dbReference type="RefSeq" id="WP_115860778.1">
    <property type="nucleotide sequence ID" value="NZ_QTSU01000003.1"/>
</dbReference>
<comment type="caution">
    <text evidence="17">The sequence shown here is derived from an EMBL/GenBank/DDBJ whole genome shotgun (WGS) entry which is preliminary data.</text>
</comment>
<keyword evidence="4 15" id="KW-0963">Cytoplasm</keyword>
<dbReference type="GO" id="GO:0009432">
    <property type="term" value="P:SOS response"/>
    <property type="evidence" value="ECO:0007669"/>
    <property type="project" value="TreeGrafter"/>
</dbReference>
<dbReference type="InterPro" id="IPR036775">
    <property type="entry name" value="DNA_pol_Y-fam_lit_finger_sf"/>
</dbReference>
<dbReference type="Proteomes" id="UP000264492">
    <property type="component" value="Unassembled WGS sequence"/>
</dbReference>
<evidence type="ECO:0000256" key="11">
    <source>
        <dbReference type="ARBA" id="ARBA00022932"/>
    </source>
</evidence>
<evidence type="ECO:0000259" key="16">
    <source>
        <dbReference type="PROSITE" id="PS50173"/>
    </source>
</evidence>
<dbReference type="Gene3D" id="1.10.150.20">
    <property type="entry name" value="5' to 3' exonuclease, C-terminal subdomain"/>
    <property type="match status" value="1"/>
</dbReference>
<evidence type="ECO:0000313" key="17">
    <source>
        <dbReference type="EMBL" id="RDZ26594.1"/>
    </source>
</evidence>
<feature type="binding site" evidence="15">
    <location>
        <position position="12"/>
    </location>
    <ligand>
        <name>Mg(2+)</name>
        <dbReference type="ChEBI" id="CHEBI:18420"/>
    </ligand>
</feature>
<evidence type="ECO:0000256" key="6">
    <source>
        <dbReference type="ARBA" id="ARBA00022695"/>
    </source>
</evidence>
<dbReference type="NCBIfam" id="NF002677">
    <property type="entry name" value="PRK02406.1"/>
    <property type="match status" value="1"/>
</dbReference>
<dbReference type="Pfam" id="PF11799">
    <property type="entry name" value="IMS_C"/>
    <property type="match status" value="1"/>
</dbReference>
<dbReference type="Pfam" id="PF00817">
    <property type="entry name" value="IMS"/>
    <property type="match status" value="1"/>
</dbReference>
<keyword evidence="7 15" id="KW-0235">DNA replication</keyword>
<dbReference type="InterPro" id="IPR050116">
    <property type="entry name" value="DNA_polymerase-Y"/>
</dbReference>
<protein>
    <recommendedName>
        <fullName evidence="15">DNA polymerase IV</fullName>
        <shortName evidence="15">Pol IV</shortName>
        <ecNumber evidence="15">2.7.7.7</ecNumber>
    </recommendedName>
</protein>
<dbReference type="EMBL" id="QTSU01000003">
    <property type="protein sequence ID" value="RDZ26594.1"/>
    <property type="molecule type" value="Genomic_DNA"/>
</dbReference>
<dbReference type="Gene3D" id="3.30.1490.100">
    <property type="entry name" value="DNA polymerase, Y-family, little finger domain"/>
    <property type="match status" value="1"/>
</dbReference>
<dbReference type="AlphaFoldDB" id="A0A371JY76"/>
<organism evidence="17 18">
    <name type="scientific">Lysobacter silvisoli</name>
    <dbReference type="NCBI Taxonomy" id="2293254"/>
    <lineage>
        <taxon>Bacteria</taxon>
        <taxon>Pseudomonadati</taxon>
        <taxon>Pseudomonadota</taxon>
        <taxon>Gammaproteobacteria</taxon>
        <taxon>Lysobacterales</taxon>
        <taxon>Lysobacteraceae</taxon>
        <taxon>Lysobacter</taxon>
    </lineage>
</organism>
<sequence>MSVPNRKVLHVDMDAFYASVEQRDDPALRGVPVVVAWRGARSVVCAASYEARKFGVRSAMPAVRAERLCPHAVFVPPDFVRYKAVSRQVREIFSRHTDLIEPLSLDEAYLDVTATKTGLPSATATAEAIRAAIREETQLTASAGVAPNKFLAKIASDWRKPDGLFVIRPQQIEAFLAPLPVGRLPGVGKVMEAKLAELGVQVVADLRALGEQALERRFGRWGRRLHELSLGIDERAVEPERPTLQISAEDTFETDLRLDEIEPHIRRLASKTWAGYQREPGRLARTVVLKLKTADFRVLTRSLTQPMPPGSERELADIACALRARVEHAPDTLYRLVGVGLSGFVDEDGYRAQTDLFASEEASLPPDRLPPLEKGD</sequence>
<evidence type="ECO:0000256" key="4">
    <source>
        <dbReference type="ARBA" id="ARBA00022490"/>
    </source>
</evidence>
<dbReference type="GO" id="GO:0006281">
    <property type="term" value="P:DNA repair"/>
    <property type="evidence" value="ECO:0007669"/>
    <property type="project" value="UniProtKB-UniRule"/>
</dbReference>
<comment type="cofactor">
    <cofactor evidence="15">
        <name>Mg(2+)</name>
        <dbReference type="ChEBI" id="CHEBI:18420"/>
    </cofactor>
    <text evidence="15">Binds 2 magnesium ions per subunit.</text>
</comment>
<comment type="subcellular location">
    <subcellularLocation>
        <location evidence="1 15">Cytoplasm</location>
    </subcellularLocation>
</comment>
<evidence type="ECO:0000256" key="10">
    <source>
        <dbReference type="ARBA" id="ARBA00022842"/>
    </source>
</evidence>
<dbReference type="FunFam" id="3.40.1170.60:FF:000001">
    <property type="entry name" value="DNA polymerase IV"/>
    <property type="match status" value="1"/>
</dbReference>
<evidence type="ECO:0000313" key="18">
    <source>
        <dbReference type="Proteomes" id="UP000264492"/>
    </source>
</evidence>
<comment type="subunit">
    <text evidence="15">Monomer.</text>
</comment>
<feature type="domain" description="UmuC" evidence="16">
    <location>
        <begin position="8"/>
        <end position="188"/>
    </location>
</feature>
<evidence type="ECO:0000256" key="15">
    <source>
        <dbReference type="HAMAP-Rule" id="MF_01113"/>
    </source>
</evidence>
<feature type="active site" evidence="15">
    <location>
        <position position="107"/>
    </location>
</feature>
<dbReference type="OrthoDB" id="9808813at2"/>
<dbReference type="Gene3D" id="3.40.1170.60">
    <property type="match status" value="1"/>
</dbReference>
<keyword evidence="11 15" id="KW-0239">DNA-directed DNA polymerase</keyword>
<dbReference type="GO" id="GO:0042276">
    <property type="term" value="P:error-prone translesion synthesis"/>
    <property type="evidence" value="ECO:0007669"/>
    <property type="project" value="TreeGrafter"/>
</dbReference>
<keyword evidence="9 15" id="KW-0227">DNA damage</keyword>
<dbReference type="PANTHER" id="PTHR11076:SF33">
    <property type="entry name" value="DNA POLYMERASE KAPPA"/>
    <property type="match status" value="1"/>
</dbReference>
<keyword evidence="12 15" id="KW-0238">DNA-binding</keyword>
<evidence type="ECO:0000256" key="3">
    <source>
        <dbReference type="ARBA" id="ARBA00022457"/>
    </source>
</evidence>
<evidence type="ECO:0000256" key="5">
    <source>
        <dbReference type="ARBA" id="ARBA00022679"/>
    </source>
</evidence>
<proteinExistence type="inferred from homology"/>
<keyword evidence="6 15" id="KW-0548">Nucleotidyltransferase</keyword>
<dbReference type="Pfam" id="PF21999">
    <property type="entry name" value="IMS_HHH_1"/>
    <property type="match status" value="1"/>
</dbReference>
<keyword evidence="13 15" id="KW-0234">DNA repair</keyword>
<dbReference type="InterPro" id="IPR001126">
    <property type="entry name" value="UmuC"/>
</dbReference>
<comment type="catalytic activity">
    <reaction evidence="14 15">
        <text>DNA(n) + a 2'-deoxyribonucleoside 5'-triphosphate = DNA(n+1) + diphosphate</text>
        <dbReference type="Rhea" id="RHEA:22508"/>
        <dbReference type="Rhea" id="RHEA-COMP:17339"/>
        <dbReference type="Rhea" id="RHEA-COMP:17340"/>
        <dbReference type="ChEBI" id="CHEBI:33019"/>
        <dbReference type="ChEBI" id="CHEBI:61560"/>
        <dbReference type="ChEBI" id="CHEBI:173112"/>
        <dbReference type="EC" id="2.7.7.7"/>
    </reaction>
</comment>
<dbReference type="InterPro" id="IPR053848">
    <property type="entry name" value="IMS_HHH_1"/>
</dbReference>
<name>A0A371JY76_9GAMM</name>
<evidence type="ECO:0000256" key="1">
    <source>
        <dbReference type="ARBA" id="ARBA00004496"/>
    </source>
</evidence>
<dbReference type="Gene3D" id="3.30.70.270">
    <property type="match status" value="1"/>
</dbReference>
<evidence type="ECO:0000256" key="14">
    <source>
        <dbReference type="ARBA" id="ARBA00049244"/>
    </source>
</evidence>
<dbReference type="InterPro" id="IPR043502">
    <property type="entry name" value="DNA/RNA_pol_sf"/>
</dbReference>
<dbReference type="GO" id="GO:0005829">
    <property type="term" value="C:cytosol"/>
    <property type="evidence" value="ECO:0007669"/>
    <property type="project" value="TreeGrafter"/>
</dbReference>
<dbReference type="EC" id="2.7.7.7" evidence="15"/>
<dbReference type="SUPFAM" id="SSF100879">
    <property type="entry name" value="Lesion bypass DNA polymerase (Y-family), little finger domain"/>
    <property type="match status" value="1"/>
</dbReference>
<evidence type="ECO:0000256" key="13">
    <source>
        <dbReference type="ARBA" id="ARBA00023204"/>
    </source>
</evidence>
<feature type="binding site" evidence="15">
    <location>
        <position position="106"/>
    </location>
    <ligand>
        <name>Mg(2+)</name>
        <dbReference type="ChEBI" id="CHEBI:18420"/>
    </ligand>
</feature>
<dbReference type="GO" id="GO:0006261">
    <property type="term" value="P:DNA-templated DNA replication"/>
    <property type="evidence" value="ECO:0007669"/>
    <property type="project" value="UniProtKB-UniRule"/>
</dbReference>
<evidence type="ECO:0000256" key="8">
    <source>
        <dbReference type="ARBA" id="ARBA00022723"/>
    </source>
</evidence>
<accession>A0A371JY76</accession>
<dbReference type="InterPro" id="IPR017961">
    <property type="entry name" value="DNA_pol_Y-fam_little_finger"/>
</dbReference>
<keyword evidence="3 15" id="KW-0515">Mutator protein</keyword>
<keyword evidence="5 15" id="KW-0808">Transferase</keyword>
<feature type="site" description="Substrate discrimination" evidence="15">
    <location>
        <position position="17"/>
    </location>
</feature>
<evidence type="ECO:0000256" key="9">
    <source>
        <dbReference type="ARBA" id="ARBA00022763"/>
    </source>
</evidence>
<dbReference type="GO" id="GO:0003684">
    <property type="term" value="F:damaged DNA binding"/>
    <property type="evidence" value="ECO:0007669"/>
    <property type="project" value="InterPro"/>
</dbReference>
<dbReference type="InterPro" id="IPR022880">
    <property type="entry name" value="DNApol_IV"/>
</dbReference>
<evidence type="ECO:0000256" key="2">
    <source>
        <dbReference type="ARBA" id="ARBA00010945"/>
    </source>
</evidence>
<gene>
    <name evidence="15" type="primary">dinB</name>
    <name evidence="17" type="ORF">DX914_16550</name>
</gene>